<sequence>MSVSAESRRRLGRELRELRERAGKSLEEVAERLDCSVAKVSRIETGQVAVRVLDLREFLDSCGVGGARRAALLAVARQQQRKDWWREYADLINDGYDHYVGYEEEATAILEYQPQWIPGLLQTHGYARALAEAFGVAPENAARVADLRMARQSVLRKADPPALDVVVDESALLRSCPDPEEMRAQLRRLLEPGPLVRVLPLAAGMHPAQPGGFIVLGLGPGDAVAYTDDLAEGRLVTTPTLVARFTRVFDALREVALSPGDSRAFIEALLD</sequence>
<dbReference type="InterPro" id="IPR043917">
    <property type="entry name" value="DUF5753"/>
</dbReference>
<dbReference type="Pfam" id="PF19054">
    <property type="entry name" value="DUF5753"/>
    <property type="match status" value="1"/>
</dbReference>
<dbReference type="RefSeq" id="WP_378250396.1">
    <property type="nucleotide sequence ID" value="NZ_JBHSKF010000017.1"/>
</dbReference>
<dbReference type="EMBL" id="JBHSKF010000017">
    <property type="protein sequence ID" value="MFC5290504.1"/>
    <property type="molecule type" value="Genomic_DNA"/>
</dbReference>
<gene>
    <name evidence="2" type="ORF">ACFPM7_25915</name>
</gene>
<keyword evidence="3" id="KW-1185">Reference proteome</keyword>
<dbReference type="Pfam" id="PF13560">
    <property type="entry name" value="HTH_31"/>
    <property type="match status" value="1"/>
</dbReference>
<dbReference type="SUPFAM" id="SSF47413">
    <property type="entry name" value="lambda repressor-like DNA-binding domains"/>
    <property type="match status" value="1"/>
</dbReference>
<comment type="caution">
    <text evidence="2">The sequence shown here is derived from an EMBL/GenBank/DDBJ whole genome shotgun (WGS) entry which is preliminary data.</text>
</comment>
<dbReference type="SMART" id="SM00530">
    <property type="entry name" value="HTH_XRE"/>
    <property type="match status" value="1"/>
</dbReference>
<feature type="domain" description="HTH cro/C1-type" evidence="1">
    <location>
        <begin position="15"/>
        <end position="64"/>
    </location>
</feature>
<dbReference type="CDD" id="cd00093">
    <property type="entry name" value="HTH_XRE"/>
    <property type="match status" value="1"/>
</dbReference>
<protein>
    <submittedName>
        <fullName evidence="2">Helix-turn-helix transcriptional regulator</fullName>
    </submittedName>
</protein>
<evidence type="ECO:0000313" key="2">
    <source>
        <dbReference type="EMBL" id="MFC5290504.1"/>
    </source>
</evidence>
<evidence type="ECO:0000259" key="1">
    <source>
        <dbReference type="PROSITE" id="PS50943"/>
    </source>
</evidence>
<dbReference type="Gene3D" id="1.10.260.40">
    <property type="entry name" value="lambda repressor-like DNA-binding domains"/>
    <property type="match status" value="1"/>
</dbReference>
<name>A0ABW0EWE3_9PSEU</name>
<reference evidence="3" key="1">
    <citation type="journal article" date="2019" name="Int. J. Syst. Evol. Microbiol.">
        <title>The Global Catalogue of Microorganisms (GCM) 10K type strain sequencing project: providing services to taxonomists for standard genome sequencing and annotation.</title>
        <authorList>
            <consortium name="The Broad Institute Genomics Platform"/>
            <consortium name="The Broad Institute Genome Sequencing Center for Infectious Disease"/>
            <person name="Wu L."/>
            <person name="Ma J."/>
        </authorList>
    </citation>
    <scope>NUCLEOTIDE SEQUENCE [LARGE SCALE GENOMIC DNA]</scope>
    <source>
        <strain evidence="3">CCUG 59778</strain>
    </source>
</reference>
<evidence type="ECO:0000313" key="3">
    <source>
        <dbReference type="Proteomes" id="UP001596157"/>
    </source>
</evidence>
<dbReference type="Proteomes" id="UP001596157">
    <property type="component" value="Unassembled WGS sequence"/>
</dbReference>
<dbReference type="InterPro" id="IPR001387">
    <property type="entry name" value="Cro/C1-type_HTH"/>
</dbReference>
<organism evidence="2 3">
    <name type="scientific">Actinokineospora guangxiensis</name>
    <dbReference type="NCBI Taxonomy" id="1490288"/>
    <lineage>
        <taxon>Bacteria</taxon>
        <taxon>Bacillati</taxon>
        <taxon>Actinomycetota</taxon>
        <taxon>Actinomycetes</taxon>
        <taxon>Pseudonocardiales</taxon>
        <taxon>Pseudonocardiaceae</taxon>
        <taxon>Actinokineospora</taxon>
    </lineage>
</organism>
<dbReference type="InterPro" id="IPR010982">
    <property type="entry name" value="Lambda_DNA-bd_dom_sf"/>
</dbReference>
<proteinExistence type="predicted"/>
<dbReference type="PROSITE" id="PS50943">
    <property type="entry name" value="HTH_CROC1"/>
    <property type="match status" value="1"/>
</dbReference>
<accession>A0ABW0EWE3</accession>